<protein>
    <submittedName>
        <fullName evidence="1">Uncharacterized protein</fullName>
    </submittedName>
</protein>
<dbReference type="EMBL" id="BFAV01000018">
    <property type="protein sequence ID" value="GBF32059.1"/>
    <property type="molecule type" value="Genomic_DNA"/>
</dbReference>
<comment type="caution">
    <text evidence="1">The sequence shown here is derived from an EMBL/GenBank/DDBJ whole genome shotgun (WGS) entry which is preliminary data.</text>
</comment>
<dbReference type="AlphaFoldDB" id="A0A2L2X798"/>
<name>A0A2L2X798_9FIRM</name>
<proteinExistence type="predicted"/>
<evidence type="ECO:0000313" key="1">
    <source>
        <dbReference type="EMBL" id="GBF32059.1"/>
    </source>
</evidence>
<accession>A0A2L2X798</accession>
<reference evidence="2" key="1">
    <citation type="submission" date="2018-02" db="EMBL/GenBank/DDBJ databases">
        <title>Genome sequence of Desulfocucumis palustris strain NAW-5.</title>
        <authorList>
            <person name="Watanabe M."/>
            <person name="Kojima H."/>
            <person name="Fukui M."/>
        </authorList>
    </citation>
    <scope>NUCLEOTIDE SEQUENCE [LARGE SCALE GENOMIC DNA]</scope>
    <source>
        <strain evidence="2">NAW-5</strain>
    </source>
</reference>
<dbReference type="Proteomes" id="UP000239549">
    <property type="component" value="Unassembled WGS sequence"/>
</dbReference>
<keyword evidence="2" id="KW-1185">Reference proteome</keyword>
<gene>
    <name evidence="1" type="ORF">DCCM_0250</name>
</gene>
<evidence type="ECO:0000313" key="2">
    <source>
        <dbReference type="Proteomes" id="UP000239549"/>
    </source>
</evidence>
<organism evidence="1 2">
    <name type="scientific">Desulfocucumis palustris</name>
    <dbReference type="NCBI Taxonomy" id="1898651"/>
    <lineage>
        <taxon>Bacteria</taxon>
        <taxon>Bacillati</taxon>
        <taxon>Bacillota</taxon>
        <taxon>Clostridia</taxon>
        <taxon>Eubacteriales</taxon>
        <taxon>Desulfocucumaceae</taxon>
        <taxon>Desulfocucumis</taxon>
    </lineage>
</organism>
<sequence length="37" mass="4273">MSYFNQMACRGFLYIRALWGRAANVRDLTLNNDKGCC</sequence>